<evidence type="ECO:0000313" key="2">
    <source>
        <dbReference type="EMBL" id="KAF0675906.1"/>
    </source>
</evidence>
<gene>
    <name evidence="2" type="ORF">PMES_01659</name>
</gene>
<sequence>MRAWRGECRQAQVISLLQKPLHLVSGLFIDAIAISLVAFPFDDKVLDASLKSLDEYRGTLIICTRE</sequence>
<keyword evidence="3" id="KW-1185">Reference proteome</keyword>
<dbReference type="EMBL" id="APKE01000020">
    <property type="protein sequence ID" value="KAF0675906.1"/>
    <property type="molecule type" value="Genomic_DNA"/>
</dbReference>
<evidence type="ECO:0000313" key="3">
    <source>
        <dbReference type="Proteomes" id="UP000698242"/>
    </source>
</evidence>
<reference evidence="2" key="1">
    <citation type="submission" date="2013-03" db="EMBL/GenBank/DDBJ databases">
        <title>Genome Sequence of the Profundibacterium mesophilum strain KAUST100406-0324T from Red Sea, a novel genus in the family Rhodobacteraceae.</title>
        <authorList>
            <person name="Essack M."/>
            <person name="Alam I."/>
            <person name="Lafi F."/>
            <person name="Alawi W."/>
            <person name="Kamanu F."/>
            <person name="Al-Suwailem A."/>
            <person name="Lee O.O."/>
            <person name="Xu Y."/>
            <person name="Bajic V."/>
            <person name="Qian P.-Y."/>
            <person name="Archer J."/>
        </authorList>
    </citation>
    <scope>NUCLEOTIDE SEQUENCE</scope>
    <source>
        <strain evidence="2">KAUST100406-0324</strain>
    </source>
</reference>
<protein>
    <submittedName>
        <fullName evidence="2">Uncharacterized protein</fullName>
    </submittedName>
</protein>
<keyword evidence="1" id="KW-0812">Transmembrane</keyword>
<evidence type="ECO:0000256" key="1">
    <source>
        <dbReference type="SAM" id="Phobius"/>
    </source>
</evidence>
<proteinExistence type="predicted"/>
<keyword evidence="1" id="KW-0472">Membrane</keyword>
<organism evidence="2 3">
    <name type="scientific">Profundibacterium mesophilum KAUST100406-0324</name>
    <dbReference type="NCBI Taxonomy" id="1037889"/>
    <lineage>
        <taxon>Bacteria</taxon>
        <taxon>Pseudomonadati</taxon>
        <taxon>Pseudomonadota</taxon>
        <taxon>Alphaproteobacteria</taxon>
        <taxon>Rhodobacterales</taxon>
        <taxon>Roseobacteraceae</taxon>
        <taxon>Profundibacterium</taxon>
    </lineage>
</organism>
<dbReference type="AlphaFoldDB" id="A0A921NPC7"/>
<comment type="caution">
    <text evidence="2">The sequence shown here is derived from an EMBL/GenBank/DDBJ whole genome shotgun (WGS) entry which is preliminary data.</text>
</comment>
<accession>A0A921NPC7</accession>
<dbReference type="Proteomes" id="UP000698242">
    <property type="component" value="Unassembled WGS sequence"/>
</dbReference>
<keyword evidence="1" id="KW-1133">Transmembrane helix</keyword>
<feature type="transmembrane region" description="Helical" evidence="1">
    <location>
        <begin position="21"/>
        <end position="41"/>
    </location>
</feature>
<name>A0A921NPC7_9RHOB</name>